<dbReference type="PANTHER" id="PTHR10357">
    <property type="entry name" value="ALPHA-AMYLASE FAMILY MEMBER"/>
    <property type="match status" value="1"/>
</dbReference>
<dbReference type="GO" id="GO:0009313">
    <property type="term" value="P:oligosaccharide catabolic process"/>
    <property type="evidence" value="ECO:0007669"/>
    <property type="project" value="TreeGrafter"/>
</dbReference>
<dbReference type="PANTHER" id="PTHR10357:SF179">
    <property type="entry name" value="NEUTRAL AND BASIC AMINO ACID TRANSPORT PROTEIN RBAT"/>
    <property type="match status" value="1"/>
</dbReference>
<dbReference type="SUPFAM" id="SSF51445">
    <property type="entry name" value="(Trans)glycosidases"/>
    <property type="match status" value="1"/>
</dbReference>
<evidence type="ECO:0000256" key="2">
    <source>
        <dbReference type="ARBA" id="ARBA00022801"/>
    </source>
</evidence>
<dbReference type="EC" id="3.2.1.20" evidence="6"/>
<dbReference type="Pfam" id="PF00128">
    <property type="entry name" value="Alpha-amylase"/>
    <property type="match status" value="1"/>
</dbReference>
<evidence type="ECO:0000313" key="7">
    <source>
        <dbReference type="Proteomes" id="UP000563524"/>
    </source>
</evidence>
<gene>
    <name evidence="6" type="ORF">GGQ59_001871</name>
</gene>
<dbReference type="InterPro" id="IPR045857">
    <property type="entry name" value="O16G_dom_2"/>
</dbReference>
<comment type="caution">
    <text evidence="6">The sequence shown here is derived from an EMBL/GenBank/DDBJ whole genome shotgun (WGS) entry which is preliminary data.</text>
</comment>
<feature type="region of interest" description="Disordered" evidence="4">
    <location>
        <begin position="219"/>
        <end position="244"/>
    </location>
</feature>
<evidence type="ECO:0000256" key="1">
    <source>
        <dbReference type="ARBA" id="ARBA00008061"/>
    </source>
</evidence>
<dbReference type="AlphaFoldDB" id="A0A840I2W0"/>
<dbReference type="GO" id="GO:0004556">
    <property type="term" value="F:alpha-amylase activity"/>
    <property type="evidence" value="ECO:0007669"/>
    <property type="project" value="TreeGrafter"/>
</dbReference>
<dbReference type="FunFam" id="3.90.400.10:FF:000002">
    <property type="entry name" value="Sucrose isomerase"/>
    <property type="match status" value="1"/>
</dbReference>
<dbReference type="GO" id="GO:0004558">
    <property type="term" value="F:alpha-1,4-glucosidase activity"/>
    <property type="evidence" value="ECO:0007669"/>
    <property type="project" value="UniProtKB-EC"/>
</dbReference>
<keyword evidence="7" id="KW-1185">Reference proteome</keyword>
<evidence type="ECO:0000313" key="6">
    <source>
        <dbReference type="EMBL" id="MBB4659346.1"/>
    </source>
</evidence>
<dbReference type="SUPFAM" id="SSF51011">
    <property type="entry name" value="Glycosyl hydrolase domain"/>
    <property type="match status" value="1"/>
</dbReference>
<proteinExistence type="inferred from homology"/>
<sequence>MSATPKLDTEPARPWWRGAVVYQVYPRSFLDTTGSGTGDLAGITAKLDYIAGLGVDAVWLSPFFASPMKDYGYDVADYRAVDPMFGTLEDFDRLVERAHELGLKVVIDQVFSHTSDQHAWFQESRSSRTNDKADWYVWADMKEDGTPPTNWLSVFGGSAWAWDSRRGQYYLHNFLTEQPDLNLHNPAVQDALLDVARFWLERGVDGFRLDAINFAMHDPDLTDNPPAPRDGRKQDTPFDFQDHLRNKSHPDIPKFLSRIRALTESYGGAFTVAEVDGPLAPVEMAEYTQGPDRLHSAYSFVFLHAQRLSPALARAAHAEWPQGEEAGWPSWALSNHDAPRVVTRWGKGLDAQAFARVTGMLLMAMRGNAFLYQGEELGLPQADVPFERLRDPEAIANWPHTRGRDGARTPMPWFPSEGQAGFSDAEPWLPVDPRHVPLAVAAQERDPRSTLHFFRRLIAYRRDSAPLRFGELEFLDTPGGVLAMLRRDGAEAVLCVLNVAADPVAWTPEGFEGARVVLSSEGPEDAELPPVIPGLGGYYAEVRSAA</sequence>
<dbReference type="InterPro" id="IPR006047">
    <property type="entry name" value="GH13_cat_dom"/>
</dbReference>
<dbReference type="InterPro" id="IPR013780">
    <property type="entry name" value="Glyco_hydro_b"/>
</dbReference>
<reference evidence="6 7" key="1">
    <citation type="submission" date="2020-08" db="EMBL/GenBank/DDBJ databases">
        <title>Genomic Encyclopedia of Type Strains, Phase IV (KMG-IV): sequencing the most valuable type-strain genomes for metagenomic binning, comparative biology and taxonomic classification.</title>
        <authorList>
            <person name="Goeker M."/>
        </authorList>
    </citation>
    <scope>NUCLEOTIDE SEQUENCE [LARGE SCALE GENOMIC DNA]</scope>
    <source>
        <strain evidence="6 7">DSM 102850</strain>
    </source>
</reference>
<evidence type="ECO:0000256" key="4">
    <source>
        <dbReference type="SAM" id="MobiDB-lite"/>
    </source>
</evidence>
<dbReference type="Proteomes" id="UP000563524">
    <property type="component" value="Unassembled WGS sequence"/>
</dbReference>
<dbReference type="InterPro" id="IPR017853">
    <property type="entry name" value="GH"/>
</dbReference>
<dbReference type="Gene3D" id="2.60.40.1180">
    <property type="entry name" value="Golgi alpha-mannosidase II"/>
    <property type="match status" value="1"/>
</dbReference>
<keyword evidence="2 6" id="KW-0378">Hydrolase</keyword>
<feature type="domain" description="Glycosyl hydrolase family 13 catalytic" evidence="5">
    <location>
        <begin position="23"/>
        <end position="408"/>
    </location>
</feature>
<dbReference type="EMBL" id="JACHOB010000003">
    <property type="protein sequence ID" value="MBB4659346.1"/>
    <property type="molecule type" value="Genomic_DNA"/>
</dbReference>
<evidence type="ECO:0000259" key="5">
    <source>
        <dbReference type="SMART" id="SM00642"/>
    </source>
</evidence>
<dbReference type="SMART" id="SM00642">
    <property type="entry name" value="Aamy"/>
    <property type="match status" value="1"/>
</dbReference>
<accession>A0A840I2W0</accession>
<comment type="similarity">
    <text evidence="1">Belongs to the glycosyl hydrolase 13 family.</text>
</comment>
<dbReference type="RefSeq" id="WP_183817841.1">
    <property type="nucleotide sequence ID" value="NZ_JACHOB010000003.1"/>
</dbReference>
<name>A0A840I2W0_9PROT</name>
<evidence type="ECO:0000256" key="3">
    <source>
        <dbReference type="ARBA" id="ARBA00023295"/>
    </source>
</evidence>
<protein>
    <submittedName>
        <fullName evidence="6">Alpha-glucosidase</fullName>
        <ecNumber evidence="6">3.2.1.20</ecNumber>
    </submittedName>
</protein>
<organism evidence="6 7">
    <name type="scientific">Parvularcula dongshanensis</name>
    <dbReference type="NCBI Taxonomy" id="1173995"/>
    <lineage>
        <taxon>Bacteria</taxon>
        <taxon>Pseudomonadati</taxon>
        <taxon>Pseudomonadota</taxon>
        <taxon>Alphaproteobacteria</taxon>
        <taxon>Parvularculales</taxon>
        <taxon>Parvularculaceae</taxon>
        <taxon>Parvularcula</taxon>
    </lineage>
</organism>
<dbReference type="CDD" id="cd11330">
    <property type="entry name" value="AmyAc_OligoGlu"/>
    <property type="match status" value="1"/>
</dbReference>
<dbReference type="Gene3D" id="3.20.20.80">
    <property type="entry name" value="Glycosidases"/>
    <property type="match status" value="2"/>
</dbReference>
<keyword evidence="3 6" id="KW-0326">Glycosidase</keyword>
<dbReference type="Gene3D" id="3.90.400.10">
    <property type="entry name" value="Oligo-1,6-glucosidase, Domain 2"/>
    <property type="match status" value="1"/>
</dbReference>
<feature type="compositionally biased region" description="Basic and acidic residues" evidence="4">
    <location>
        <begin position="229"/>
        <end position="244"/>
    </location>
</feature>